<dbReference type="OrthoDB" id="416496at2759"/>
<dbReference type="GO" id="GO:0032259">
    <property type="term" value="P:methylation"/>
    <property type="evidence" value="ECO:0007669"/>
    <property type="project" value="UniProtKB-KW"/>
</dbReference>
<dbReference type="STRING" id="145388.A0A0D2LP52"/>
<dbReference type="PANTHER" id="PTHR47313">
    <property type="entry name" value="RIBOSOMAL RNA LARGE SUBUNIT METHYLTRANSFERASE K/L"/>
    <property type="match status" value="1"/>
</dbReference>
<keyword evidence="1" id="KW-0808">Transferase</keyword>
<dbReference type="GeneID" id="25733922"/>
<evidence type="ECO:0000256" key="1">
    <source>
        <dbReference type="ARBA" id="ARBA00022603"/>
    </source>
</evidence>
<gene>
    <name evidence="3" type="ORF">MNEG_16187</name>
</gene>
<dbReference type="InterPro" id="IPR054170">
    <property type="entry name" value="RlmL_1st"/>
</dbReference>
<evidence type="ECO:0000259" key="2">
    <source>
        <dbReference type="Pfam" id="PF22020"/>
    </source>
</evidence>
<evidence type="ECO:0000313" key="3">
    <source>
        <dbReference type="EMBL" id="KIY91776.1"/>
    </source>
</evidence>
<dbReference type="CDD" id="cd11715">
    <property type="entry name" value="THUMP_AdoMetMT"/>
    <property type="match status" value="1"/>
</dbReference>
<reference evidence="3 4" key="1">
    <citation type="journal article" date="2013" name="BMC Genomics">
        <title>Reconstruction of the lipid metabolism for the microalga Monoraphidium neglectum from its genome sequence reveals characteristics suitable for biofuel production.</title>
        <authorList>
            <person name="Bogen C."/>
            <person name="Al-Dilaimi A."/>
            <person name="Albersmeier A."/>
            <person name="Wichmann J."/>
            <person name="Grundmann M."/>
            <person name="Rupp O."/>
            <person name="Lauersen K.J."/>
            <person name="Blifernez-Klassen O."/>
            <person name="Kalinowski J."/>
            <person name="Goesmann A."/>
            <person name="Mussgnug J.H."/>
            <person name="Kruse O."/>
        </authorList>
    </citation>
    <scope>NUCLEOTIDE SEQUENCE [LARGE SCALE GENOMIC DNA]</scope>
    <source>
        <strain evidence="3 4">SAG 48.87</strain>
    </source>
</reference>
<dbReference type="KEGG" id="mng:MNEG_16187"/>
<dbReference type="GO" id="GO:0008168">
    <property type="term" value="F:methyltransferase activity"/>
    <property type="evidence" value="ECO:0007669"/>
    <property type="project" value="UniProtKB-KW"/>
</dbReference>
<dbReference type="EMBL" id="KK106299">
    <property type="protein sequence ID" value="KIY91776.1"/>
    <property type="molecule type" value="Genomic_DNA"/>
</dbReference>
<dbReference type="Proteomes" id="UP000054498">
    <property type="component" value="Unassembled WGS sequence"/>
</dbReference>
<keyword evidence="4" id="KW-1185">Reference proteome</keyword>
<evidence type="ECO:0000313" key="4">
    <source>
        <dbReference type="Proteomes" id="UP000054498"/>
    </source>
</evidence>
<dbReference type="AlphaFoldDB" id="A0A0D2LP52"/>
<dbReference type="RefSeq" id="XP_013890796.1">
    <property type="nucleotide sequence ID" value="XM_014035342.1"/>
</dbReference>
<sequence length="123" mass="13493">MVTCHPGLEPVVAGELENPRIGARGIELREPGRVRFWADSQAVGYRAALWLRSATRVLQLVASEPLDPRREAGDTVYESARRLLDWPLLLPPGRTVGVTSQVWSCSNVTNSQVTAGRGSGRWS</sequence>
<dbReference type="PANTHER" id="PTHR47313:SF1">
    <property type="entry name" value="RIBOSOMAL RNA LARGE SUBUNIT METHYLTRANSFERASE K_L"/>
    <property type="match status" value="1"/>
</dbReference>
<organism evidence="3 4">
    <name type="scientific">Monoraphidium neglectum</name>
    <dbReference type="NCBI Taxonomy" id="145388"/>
    <lineage>
        <taxon>Eukaryota</taxon>
        <taxon>Viridiplantae</taxon>
        <taxon>Chlorophyta</taxon>
        <taxon>core chlorophytes</taxon>
        <taxon>Chlorophyceae</taxon>
        <taxon>CS clade</taxon>
        <taxon>Sphaeropleales</taxon>
        <taxon>Selenastraceae</taxon>
        <taxon>Monoraphidium</taxon>
    </lineage>
</organism>
<dbReference type="Pfam" id="PF22020">
    <property type="entry name" value="RlmL_1st"/>
    <property type="match status" value="1"/>
</dbReference>
<feature type="domain" description="RlmL ferredoxin-like" evidence="2">
    <location>
        <begin position="1"/>
        <end position="58"/>
    </location>
</feature>
<protein>
    <recommendedName>
        <fullName evidence="2">RlmL ferredoxin-like domain-containing protein</fullName>
    </recommendedName>
</protein>
<accession>A0A0D2LP52</accession>
<dbReference type="Gene3D" id="3.30.2130.30">
    <property type="match status" value="1"/>
</dbReference>
<proteinExistence type="predicted"/>
<name>A0A0D2LP52_9CHLO</name>
<keyword evidence="1" id="KW-0489">Methyltransferase</keyword>